<evidence type="ECO:0000313" key="3">
    <source>
        <dbReference type="EMBL" id="SPZ16911.1"/>
    </source>
</evidence>
<evidence type="ECO:0000313" key="4">
    <source>
        <dbReference type="Proteomes" id="UP000250443"/>
    </source>
</evidence>
<evidence type="ECO:0008006" key="5">
    <source>
        <dbReference type="Google" id="ProtNLM"/>
    </source>
</evidence>
<evidence type="ECO:0000313" key="1">
    <source>
        <dbReference type="EMBL" id="SPZ16892.1"/>
    </source>
</evidence>
<sequence length="108" mass="12150">MEIISWLGQKIADLCTWLLDLIKALIAWFKLVVLEGAHDIFVAIMDGLAYVFEHLPVPDFIVHAGQYAQQIPPVFLYCSDLLHFPEGATMMLGALIARFVVRRIPLIG</sequence>
<evidence type="ECO:0000313" key="2">
    <source>
        <dbReference type="EMBL" id="SPZ16903.1"/>
    </source>
</evidence>
<dbReference type="Proteomes" id="UP000250443">
    <property type="component" value="Unassembled WGS sequence"/>
</dbReference>
<proteinExistence type="predicted"/>
<protein>
    <recommendedName>
        <fullName evidence="5">DUF2523 domain-containing protein</fullName>
    </recommendedName>
</protein>
<organism evidence="3 4">
    <name type="scientific">Pseudomonas luteola</name>
    <dbReference type="NCBI Taxonomy" id="47886"/>
    <lineage>
        <taxon>Bacteria</taxon>
        <taxon>Pseudomonadati</taxon>
        <taxon>Pseudomonadota</taxon>
        <taxon>Gammaproteobacteria</taxon>
        <taxon>Pseudomonadales</taxon>
        <taxon>Pseudomonadaceae</taxon>
        <taxon>Pseudomonas</taxon>
    </lineage>
</organism>
<name>A0A2X2DD46_PSELU</name>
<accession>A0A2X2DD46</accession>
<dbReference type="EMBL" id="UAUF01000016">
    <property type="protein sequence ID" value="SPZ16903.1"/>
    <property type="molecule type" value="Genomic_DNA"/>
</dbReference>
<dbReference type="EMBL" id="UAUF01000016">
    <property type="protein sequence ID" value="SPZ16911.1"/>
    <property type="molecule type" value="Genomic_DNA"/>
</dbReference>
<dbReference type="RefSeq" id="WP_010799135.1">
    <property type="nucleotide sequence ID" value="NZ_UAUF01000016.1"/>
</dbReference>
<reference evidence="3 4" key="1">
    <citation type="submission" date="2018-06" db="EMBL/GenBank/DDBJ databases">
        <authorList>
            <consortium name="Pathogen Informatics"/>
            <person name="Doyle S."/>
        </authorList>
    </citation>
    <scope>NUCLEOTIDE SEQUENCE [LARGE SCALE GENOMIC DNA]</scope>
    <source>
        <strain evidence="3 4">NCTC11842</strain>
    </source>
</reference>
<gene>
    <name evidence="1" type="ORF">NCTC11842_05932</name>
    <name evidence="2" type="ORF">NCTC11842_05943</name>
    <name evidence="3" type="ORF">NCTC11842_05951</name>
</gene>
<dbReference type="AlphaFoldDB" id="A0A2X2DD46"/>
<dbReference type="EMBL" id="UAUF01000016">
    <property type="protein sequence ID" value="SPZ16892.1"/>
    <property type="molecule type" value="Genomic_DNA"/>
</dbReference>